<organism evidence="9 10">
    <name type="scientific">Smithornis capensis</name>
    <dbReference type="NCBI Taxonomy" id="363769"/>
    <lineage>
        <taxon>Eukaryota</taxon>
        <taxon>Metazoa</taxon>
        <taxon>Chordata</taxon>
        <taxon>Craniata</taxon>
        <taxon>Vertebrata</taxon>
        <taxon>Euteleostomi</taxon>
        <taxon>Archelosauria</taxon>
        <taxon>Archosauria</taxon>
        <taxon>Dinosauria</taxon>
        <taxon>Saurischia</taxon>
        <taxon>Theropoda</taxon>
        <taxon>Coelurosauria</taxon>
        <taxon>Aves</taxon>
        <taxon>Neognathae</taxon>
        <taxon>Neoaves</taxon>
        <taxon>Telluraves</taxon>
        <taxon>Australaves</taxon>
        <taxon>Passeriformes</taxon>
        <taxon>Eurylaimidae</taxon>
        <taxon>Smithornis</taxon>
    </lineage>
</organism>
<keyword evidence="10" id="KW-1185">Reference proteome</keyword>
<evidence type="ECO:0000256" key="3">
    <source>
        <dbReference type="ARBA" id="ARBA00022553"/>
    </source>
</evidence>
<evidence type="ECO:0000256" key="7">
    <source>
        <dbReference type="SAM" id="MobiDB-lite"/>
    </source>
</evidence>
<comment type="subcellular location">
    <subcellularLocation>
        <location evidence="1">Cytoplasm</location>
        <location evidence="1">Cytoskeleton</location>
        <location evidence="1">Microtubule organizing center</location>
        <location evidence="1">Centrosome</location>
    </subcellularLocation>
</comment>
<feature type="compositionally biased region" description="Basic and acidic residues" evidence="7">
    <location>
        <begin position="3456"/>
        <end position="3472"/>
    </location>
</feature>
<dbReference type="GO" id="GO:0060090">
    <property type="term" value="F:molecular adaptor activity"/>
    <property type="evidence" value="ECO:0007669"/>
    <property type="project" value="InterPro"/>
</dbReference>
<dbReference type="Pfam" id="PF10495">
    <property type="entry name" value="PACT_coil_coil"/>
    <property type="match status" value="1"/>
</dbReference>
<reference evidence="9 10" key="1">
    <citation type="submission" date="2019-09" db="EMBL/GenBank/DDBJ databases">
        <title>Bird 10,000 Genomes (B10K) Project - Family phase.</title>
        <authorList>
            <person name="Zhang G."/>
        </authorList>
    </citation>
    <scope>NUCLEOTIDE SEQUENCE [LARGE SCALE GENOMIC DNA]</scope>
    <source>
        <strain evidence="9">B10K-CU-031-20</strain>
    </source>
</reference>
<dbReference type="EMBL" id="VWYW01000034">
    <property type="protein sequence ID" value="NXF03048.1"/>
    <property type="molecule type" value="Genomic_DNA"/>
</dbReference>
<dbReference type="GO" id="GO:0097060">
    <property type="term" value="C:synaptic membrane"/>
    <property type="evidence" value="ECO:0007669"/>
    <property type="project" value="TreeGrafter"/>
</dbReference>
<evidence type="ECO:0000313" key="9">
    <source>
        <dbReference type="EMBL" id="NXF03048.1"/>
    </source>
</evidence>
<feature type="region of interest" description="Disordered" evidence="7">
    <location>
        <begin position="1"/>
        <end position="46"/>
    </location>
</feature>
<proteinExistence type="predicted"/>
<sequence>QLAQFRQRKAQTDGQNGSKKQKKKKKTANIKDEESIQDGIETGRSRGDEISICSSRRGATAATADFPIIRTLHSGEIIQHSQAYKIEPESEISTTVEDYSSEVNGCSFETRTAIPADLIREEEFGVGEIPSEHGMQHSHMQLEVVENELAGKQQEIEELSREIEEMRAAYGTEGLQQLQEFEAAIKKRDDIITQLTSNLQQARKEKDETMREFLELTEQSQKLQIQFQHLQASEALRNSSHSCTAADLLQAKQQILSHQQQLEEQDFLLKNYQKKNEEFEDQITHLQEKITIYEMERQKNKEEDLTKVQEKETLVEELEAKLGEEEKNSFQLKEKLSDVSKLLEESREEISLKNQQISNMRVELTTYKQKERLCSDEIKQLMGTVEELQKRCYKDSQSEADIVQRMELETQRKLAQLQAELDEMHGQQIVQMKQELIKQHAVEIEQRLLQQKVELEKTSGLCLNENVNKDQMHLMNIRINELNVKLQDADKEKEKIKQELSQQMEVISAEKSVQQTRIEDLLQELNFLREQVQRAKQTIVDMECRLNEAEKYQLVIEDLKTQLASASEFRKDLELKHEAEVTNYKIKLEMLEKEKDAVLDRMAESQEAELERLRTKLLFSHEEELSRLKEDLKKEHMINLESLKYNLTMHHKQQLDEVQHEMSQKIEAMQYEKDSLITKQNQLILEITNLKDLHQSIVNSKSEEMTLQIHELQKEIEVLRQEEKEKGTLEQEIQELQLKTELMQEQMKEREVSLQKKCSELETQNNVLKGENKTLEEKLKSMLISSEENVICSSSVSSKTEILDLQKRIEKLLTEKEQLKNQNSQLQEDSERQKSAFAFTEKKLEANFKELQKECATLLKAKTELEEKKKKQEVEYKSKLKALNEKLHHLQSNRPIIFKTKTSGFERSKEIKMSGTDTFEVGEVIEKDATELMEKLEVTQREKLELSLRLSDLSEQLKARDSEICHLNEKVNFLKREKEQILAKYKQLEVINSHAQRGNSSSNDPKTICSKGKSLKMAITSPESRNKPLGARSKADEGIRRNIESDKDCSHEVTKRKKVQQTLKPEQQSLVEHLRGIPDRLTDETPLIAVTQSENNNLQQQVDALKSEQTDLQLQMEAQRICLSLVYSAHVDQVREYLKAEKESALCNLKEELVRSHLQEINDLKKMHLLELQTLKFQQADDEVKSTQRLIEKLNEAVTEECARLAQVLCGNQNEYSSAAIEVGDMEQKICSRPAAMKENLSVELPVHRGQAQAMPERMDALLGKIMEEYSRLKALQTQLMKDCKQIKEPWLSSSERRKEEEPLHLETGKESLQTPSQSVIDPTVQEYCSKEIGNLTKQLEEQHALELEHLRSYFQQQLKDSEERYTTEIVHLQEKLHSAGVSSDHTSVPTDSERKLKEVFRRVKGTEILHQKRTDKELQLGREIEMWNDLDVVQLLEKQYQERLEEEVAKVIVSMSVAFAKQTELSGIAMQKEEEAQKQIVYQEGINFEIKKQYSDEEVDSPIRKATEKGSKHQEELKSLCKELSEESGEMNSLEEQLHFNNSSDSLLGQTTDKSVASEELFSHVKGVTGEETPRYVKMTASDTETSSQLLLYEERLEDMRQELVRQYQEHQQATELLRQGHMQQMERQKENQDQLLAELESLKVQLAERVSMENDSLVAERERMLLEELESLKQHSVPGKERQFCELQNNSTQTENENENQNMRDQVFEQEDGGRKPDETPSTLLSKERHLFQKANEKLMKILLEVVKTTVAMEETIGHHVLGLLDRSGKVQPSKPAGWDTETEESVKPCIRVGYEKESCSSYHSSTMEDDDINIWSGARDEGLLSQHLAESGVEIDPENEELILNISSRLQAAVEKLLEAISETSDQLEHAKITQTELMRESFKKQQEATEFIKYQEELQERLNEETKAREQLALELSKAEGLIDGYADEKAFLEKQLQEKIDVIDHLEQELLCTGNKLQELEAEQQQVREEKELLTRQKDAMRADAGPVEQQLLEETEKLMKEKIEVQRQAEKEYDDLQKQVKVLEIDLEEQVNRFIELEQEKNAELMDLRQQNQALEKQLEKTRKFLDEQAIDREHERDVFQQEIQKLEQQLKIPQRSQPVNEHQTREVEQLTNHLKEKTDKCSELLLSKEQLQRDIQERNEEIEKLECRIRELEQALIISADHLQKVEERKQFGTIIVKGELPLEVQLQAEREAVDRKEREVTNLEEQLEQFREELENKNEEVQQLHMQLEIQRKESTTHLQELEQENKLFKDEMEILGLAIQKSEDAAIKDHHLVAGRLAHILQEKEQEIYHLHEQIAKLQQQLDGTTDNKVIEEQNEHIRELEAQVECLKSEQECVKKKNYDEVEQLNDVIDKLQQELAIIEQKIPADIAAFQEDADSLKHTLETVLAEKEALEKQVQNINEEASQTKNELEETKLKMNQLEKEIIVLKKEHEQITEKYKCALKKGDKSKTEDGSNGKTEQVEEDSCQEIELLDQSQLKTSEENMRVTISKMEIQLQQLQACIKEKDSQLCQSYNEIKDLKEQSKAERETLKKKILELEKTLVEKVAATLVSQVQLNAVQEQRKFMQEVQEASKGVEEASKNAQREDLSGRTETETESKLSLLTQKLNEMEDQLAMVNTNLQLEKENVKIAQKEAKVKEERFLELQQLLEDIQEKHKGEIQKYIKQEEMPTYQVGPLVESQKENVFINELEQIKEEAAAAKEELSSYREKAEKLQQELAVKEGSLTHLQEDLCKVKENLVEAEERLASYLRKDKEMAKTESKKDAEISCDLSTSESTLTAKSSSSQTDKTVEINSCIQTSPVFVKNAEIQIGLQNECSSEEIAEIIREFTEKIDQMQELHAAEIMDMETRHISESEALKREKFVAVQVLTEECNTLKEVIETLQAKERIPVSGLARSPPYQARDGGSSESSSDWSQGMYLAQTQGSDTISDGIDEGETSTDLLPKKIKGLLRAVHHEGIQVLSLTEFPYGERDLSPQKQEPEPWLEERKAFLSTISSLKDLIAKMQLYREAEIYASTDSPENVSDWREELLRAVQQLFVREQNVLLAAFQTELAELGTRDSVILMSQLEHRLQEQATNQRAAMDCLQNADRRSLLMEIQVLHAQMNSKKSNPKREQEIDSKSQEMLEYNMQQKQLQILEMQVELRGMKDRAAELQEELNSERMMGTELKNELAQAKLELEATLKAQHKHFKDLETIRTEVKEKAAELDILKDTMANEQKKSRELQWALEKEKAKIERSEEKGREELEDLKFSLEDQKQKNLQLAKLLEQEKQLSTELQQKIESQEALSAAQLSRERGRNSELQVLLESEKVRALEISSALEREKELCAQLQSAEDKGQTGTPNPSEELLKELQKQMDEKHDRIVELVSEMEKYKLESVQVRQQMEKERQIQRKALQAEQDANIIAQKKLHELESKVQDLQWQLGEKKQEVHKLGNETKKLQEIIQDLQKKEQENEGRKEAERTQSHNPNETTWDTPNDRTRNWVLQQKMEGAETNELTYHTLTGDFSAATEILEKVRQKLQNASPKLKQLAWKAASRLQFETADDQDFIAVQSAIEEVISELKILPGLSCLEELKLVLPPGTPSSSLTERLLRQNAELTGFVSRLSEEKSNLRNAVMKLEEELRRYQHRQPSADYSSRRSSDVGVNIDTLVASEKETWNRERLSLQKSLKQANAELARLRAELRSEAFLRELGSDSENAVLRRIYGKYLRAESFRKALIYQKKYLLLLLGGFQECEEATLALIARMGGQPSYTDLEIITHHSKGFTRFRSAVRVSIAISRMKFLVRRWHRVTGSGILSINRDVFSQNTGNELRPDSFSGGMDLYGEQRHSYRSRSGMESPRSPVNFQHKFHGMHADMNPVSFTCSQLQNYDPERALTDYINRLEALQKRLGSMQSGSTSYTQLHTGMRR</sequence>
<evidence type="ECO:0000259" key="8">
    <source>
        <dbReference type="Pfam" id="PF10495"/>
    </source>
</evidence>
<feature type="coiled-coil region" evidence="6">
    <location>
        <begin position="1857"/>
        <end position="2446"/>
    </location>
</feature>
<feature type="compositionally biased region" description="Basic residues" evidence="7">
    <location>
        <begin position="19"/>
        <end position="28"/>
    </location>
</feature>
<feature type="region of interest" description="Disordered" evidence="7">
    <location>
        <begin position="3456"/>
        <end position="3488"/>
    </location>
</feature>
<dbReference type="GO" id="GO:0005795">
    <property type="term" value="C:Golgi stack"/>
    <property type="evidence" value="ECO:0007669"/>
    <property type="project" value="TreeGrafter"/>
</dbReference>
<dbReference type="GO" id="GO:0060307">
    <property type="term" value="P:regulation of ventricular cardiac muscle cell membrane repolarization"/>
    <property type="evidence" value="ECO:0007669"/>
    <property type="project" value="TreeGrafter"/>
</dbReference>
<keyword evidence="4 6" id="KW-0175">Coiled coil</keyword>
<evidence type="ECO:0000256" key="5">
    <source>
        <dbReference type="ARBA" id="ARBA00023212"/>
    </source>
</evidence>
<feature type="coiled-coil region" evidence="6">
    <location>
        <begin position="3138"/>
        <end position="3295"/>
    </location>
</feature>
<feature type="coiled-coil region" evidence="6">
    <location>
        <begin position="142"/>
        <end position="226"/>
    </location>
</feature>
<gene>
    <name evidence="9" type="primary">Akap9</name>
    <name evidence="9" type="ORF">SMICAP_R04693</name>
</gene>
<evidence type="ECO:0000256" key="1">
    <source>
        <dbReference type="ARBA" id="ARBA00004300"/>
    </source>
</evidence>
<dbReference type="GO" id="GO:1903358">
    <property type="term" value="P:regulation of Golgi organization"/>
    <property type="evidence" value="ECO:0007669"/>
    <property type="project" value="TreeGrafter"/>
</dbReference>
<feature type="non-terminal residue" evidence="9">
    <location>
        <position position="1"/>
    </location>
</feature>
<evidence type="ECO:0000256" key="2">
    <source>
        <dbReference type="ARBA" id="ARBA00022490"/>
    </source>
</evidence>
<feature type="coiled-coil region" evidence="6">
    <location>
        <begin position="1504"/>
        <end position="1538"/>
    </location>
</feature>
<dbReference type="InterPro" id="IPR028745">
    <property type="entry name" value="AKAP9/Pericentrin"/>
</dbReference>
<feature type="compositionally biased region" description="Low complexity" evidence="7">
    <location>
        <begin position="2912"/>
        <end position="2923"/>
    </location>
</feature>
<feature type="coiled-coil region" evidence="6">
    <location>
        <begin position="262"/>
        <end position="363"/>
    </location>
</feature>
<dbReference type="GO" id="GO:0005801">
    <property type="term" value="C:cis-Golgi network"/>
    <property type="evidence" value="ECO:0007669"/>
    <property type="project" value="TreeGrafter"/>
</dbReference>
<feature type="coiled-coil region" evidence="6">
    <location>
        <begin position="702"/>
        <end position="778"/>
    </location>
</feature>
<dbReference type="InterPro" id="IPR019528">
    <property type="entry name" value="PACT_domain"/>
</dbReference>
<protein>
    <submittedName>
        <fullName evidence="9">AKAP9 protein</fullName>
    </submittedName>
</protein>
<feature type="coiled-coil region" evidence="6">
    <location>
        <begin position="2497"/>
        <end position="2549"/>
    </location>
</feature>
<keyword evidence="3" id="KW-0597">Phosphoprotein</keyword>
<keyword evidence="5" id="KW-0206">Cytoskeleton</keyword>
<feature type="domain" description="Pericentrin/AKAP-450 centrosomal targeting" evidence="8">
    <location>
        <begin position="3715"/>
        <end position="3796"/>
    </location>
</feature>
<feature type="region of interest" description="Disordered" evidence="7">
    <location>
        <begin position="2763"/>
        <end position="2793"/>
    </location>
</feature>
<evidence type="ECO:0000256" key="4">
    <source>
        <dbReference type="ARBA" id="ARBA00023054"/>
    </source>
</evidence>
<feature type="coiled-coil region" evidence="6">
    <location>
        <begin position="472"/>
        <end position="623"/>
    </location>
</feature>
<feature type="region of interest" description="Disordered" evidence="7">
    <location>
        <begin position="2583"/>
        <end position="2605"/>
    </location>
</feature>
<feature type="compositionally biased region" description="Basic and acidic residues" evidence="7">
    <location>
        <begin position="2454"/>
        <end position="2463"/>
    </location>
</feature>
<feature type="coiled-coil region" evidence="6">
    <location>
        <begin position="802"/>
        <end position="893"/>
    </location>
</feature>
<dbReference type="GO" id="GO:0051661">
    <property type="term" value="P:maintenance of centrosome location"/>
    <property type="evidence" value="ECO:0007669"/>
    <property type="project" value="TreeGrafter"/>
</dbReference>
<feature type="compositionally biased region" description="Polar residues" evidence="7">
    <location>
        <begin position="3473"/>
        <end position="3483"/>
    </location>
</feature>
<dbReference type="Proteomes" id="UP000567624">
    <property type="component" value="Unassembled WGS sequence"/>
</dbReference>
<feature type="region of interest" description="Disordered" evidence="7">
    <location>
        <begin position="2454"/>
        <end position="2474"/>
    </location>
</feature>
<keyword evidence="2" id="KW-0963">Cytoplasm</keyword>
<accession>A0A7K8QDS9</accession>
<comment type="caution">
    <text evidence="9">The sequence shown here is derived from an EMBL/GenBank/DDBJ whole genome shotgun (WGS) entry which is preliminary data.</text>
</comment>
<feature type="coiled-coil region" evidence="6">
    <location>
        <begin position="1591"/>
        <end position="1651"/>
    </location>
</feature>
<feature type="coiled-coil region" evidence="6">
    <location>
        <begin position="1088"/>
        <end position="1115"/>
    </location>
</feature>
<feature type="coiled-coil region" evidence="6">
    <location>
        <begin position="929"/>
        <end position="991"/>
    </location>
</feature>
<evidence type="ECO:0000256" key="6">
    <source>
        <dbReference type="SAM" id="Coils"/>
    </source>
</evidence>
<feature type="compositionally biased region" description="Basic and acidic residues" evidence="7">
    <location>
        <begin position="2763"/>
        <end position="2774"/>
    </location>
</feature>
<feature type="compositionally biased region" description="Basic and acidic residues" evidence="7">
    <location>
        <begin position="1295"/>
        <end position="1310"/>
    </location>
</feature>
<dbReference type="GO" id="GO:0015459">
    <property type="term" value="F:potassium channel regulator activity"/>
    <property type="evidence" value="ECO:0007669"/>
    <property type="project" value="TreeGrafter"/>
</dbReference>
<feature type="region of interest" description="Disordered" evidence="7">
    <location>
        <begin position="2902"/>
        <end position="2923"/>
    </location>
</feature>
<feature type="non-terminal residue" evidence="9">
    <location>
        <position position="3917"/>
    </location>
</feature>
<feature type="region of interest" description="Disordered" evidence="7">
    <location>
        <begin position="1291"/>
        <end position="1319"/>
    </location>
</feature>
<dbReference type="PANTHER" id="PTHR44981">
    <property type="entry name" value="PERICENTRIN-LIKE PROTEIN, ISOFORM F"/>
    <property type="match status" value="1"/>
</dbReference>
<feature type="compositionally biased region" description="Low complexity" evidence="7">
    <location>
        <begin position="2780"/>
        <end position="2793"/>
    </location>
</feature>
<feature type="coiled-coil region" evidence="6">
    <location>
        <begin position="3663"/>
        <end position="3697"/>
    </location>
</feature>
<name>A0A7K8QDS9_9PASS</name>
<feature type="coiled-coil region" evidence="6">
    <location>
        <begin position="3610"/>
        <end position="3637"/>
    </location>
</feature>
<dbReference type="GO" id="GO:0007165">
    <property type="term" value="P:signal transduction"/>
    <property type="evidence" value="ECO:0007669"/>
    <property type="project" value="InterPro"/>
</dbReference>
<dbReference type="GO" id="GO:0034237">
    <property type="term" value="F:protein kinase A regulatory subunit binding"/>
    <property type="evidence" value="ECO:0007669"/>
    <property type="project" value="TreeGrafter"/>
</dbReference>
<dbReference type="GO" id="GO:0005813">
    <property type="term" value="C:centrosome"/>
    <property type="evidence" value="ECO:0007669"/>
    <property type="project" value="UniProtKB-SubCell"/>
</dbReference>
<dbReference type="PANTHER" id="PTHR44981:SF1">
    <property type="entry name" value="A-KINASE ANCHOR PROTEIN 9"/>
    <property type="match status" value="1"/>
</dbReference>
<feature type="coiled-coil region" evidence="6">
    <location>
        <begin position="2691"/>
        <end position="2739"/>
    </location>
</feature>
<evidence type="ECO:0000313" key="10">
    <source>
        <dbReference type="Proteomes" id="UP000567624"/>
    </source>
</evidence>